<dbReference type="PANTHER" id="PTHR35024:SF4">
    <property type="entry name" value="POLYMER-FORMING CYTOSKELETAL PROTEIN"/>
    <property type="match status" value="1"/>
</dbReference>
<evidence type="ECO:0000256" key="2">
    <source>
        <dbReference type="SAM" id="MobiDB-lite"/>
    </source>
</evidence>
<sequence length="237" mass="24618">MFCLTCFFWTAGLAALVLQKKTMALLLFGLALVVFGFYFLPEVRSELMFSRKKPLLQDKTKAGPDCPEAMSLAVQAKMTTVIGVGAVVDGNISCGQGAEIYGVLTGEISLPEGTVRILPGGRVNGNISASAIIIGGVVEGRCEGQTVTVLEQGTLRGTCCSAEFSIKPGGGFIGNAEAWPEPVSPGTREGGCAAGAVAGHRRGTLPVCLSTDGGRRDRDVFPADGRGADEEHTAGHD</sequence>
<dbReference type="Proteomes" id="UP000852880">
    <property type="component" value="Unassembled WGS sequence"/>
</dbReference>
<dbReference type="RefSeq" id="WP_069721848.1">
    <property type="nucleotide sequence ID" value="NZ_MJEL01000054.1"/>
</dbReference>
<gene>
    <name evidence="4" type="ORF">BH006_06830</name>
</gene>
<dbReference type="Pfam" id="PF04519">
    <property type="entry name" value="Bactofilin"/>
    <property type="match status" value="1"/>
</dbReference>
<evidence type="ECO:0000313" key="4">
    <source>
        <dbReference type="EMBL" id="OEH95562.1"/>
    </source>
</evidence>
<accession>A0A3F3IFR4</accession>
<evidence type="ECO:0008006" key="5">
    <source>
        <dbReference type="Google" id="ProtNLM"/>
    </source>
</evidence>
<evidence type="ECO:0000256" key="3">
    <source>
        <dbReference type="SAM" id="Phobius"/>
    </source>
</evidence>
<feature type="compositionally biased region" description="Basic and acidic residues" evidence="2">
    <location>
        <begin position="213"/>
        <end position="237"/>
    </location>
</feature>
<organism evidence="4">
    <name type="scientific">Salmonella enterica</name>
    <name type="common">Salmonella choleraesuis</name>
    <dbReference type="NCBI Taxonomy" id="28901"/>
    <lineage>
        <taxon>Bacteria</taxon>
        <taxon>Pseudomonadati</taxon>
        <taxon>Pseudomonadota</taxon>
        <taxon>Gammaproteobacteria</taxon>
        <taxon>Enterobacterales</taxon>
        <taxon>Enterobacteriaceae</taxon>
        <taxon>Salmonella</taxon>
    </lineage>
</organism>
<dbReference type="AlphaFoldDB" id="A0A3F3IFR4"/>
<keyword evidence="3" id="KW-0472">Membrane</keyword>
<keyword evidence="3" id="KW-0812">Transmembrane</keyword>
<feature type="region of interest" description="Disordered" evidence="2">
    <location>
        <begin position="212"/>
        <end position="237"/>
    </location>
</feature>
<feature type="transmembrane region" description="Helical" evidence="3">
    <location>
        <begin position="24"/>
        <end position="43"/>
    </location>
</feature>
<dbReference type="InterPro" id="IPR007607">
    <property type="entry name" value="BacA/B"/>
</dbReference>
<dbReference type="EMBL" id="MJEL01000054">
    <property type="protein sequence ID" value="OEH95562.1"/>
    <property type="molecule type" value="Genomic_DNA"/>
</dbReference>
<proteinExistence type="inferred from homology"/>
<reference evidence="4" key="1">
    <citation type="submission" date="2016-09" db="EMBL/GenBank/DDBJ databases">
        <title>Whole Genome Sequencing of Salmonella enterica subsp. enterica serovar Nottingham.</title>
        <authorList>
            <person name="Zheng J."/>
            <person name="Wang H."/>
        </authorList>
    </citation>
    <scope>NUCLEOTIDE SEQUENCE [LARGE SCALE GENOMIC DNA]</scope>
    <source>
        <strain evidence="4">CFSAN055411</strain>
    </source>
</reference>
<comment type="caution">
    <text evidence="4">The sequence shown here is derived from an EMBL/GenBank/DDBJ whole genome shotgun (WGS) entry which is preliminary data.</text>
</comment>
<protein>
    <recommendedName>
        <fullName evidence="5">Polymer-forming cytoskeletal protein</fullName>
    </recommendedName>
</protein>
<comment type="similarity">
    <text evidence="1">Belongs to the bactofilin family.</text>
</comment>
<name>A0A3F3IFR4_SALER</name>
<evidence type="ECO:0000256" key="1">
    <source>
        <dbReference type="ARBA" id="ARBA00044755"/>
    </source>
</evidence>
<dbReference type="PANTHER" id="PTHR35024">
    <property type="entry name" value="HYPOTHETICAL CYTOSOLIC PROTEIN"/>
    <property type="match status" value="1"/>
</dbReference>
<keyword evidence="3" id="KW-1133">Transmembrane helix</keyword>